<dbReference type="Pfam" id="PF04012">
    <property type="entry name" value="PspA_IM30"/>
    <property type="match status" value="1"/>
</dbReference>
<evidence type="ECO:0000256" key="3">
    <source>
        <dbReference type="SAM" id="MobiDB-lite"/>
    </source>
</evidence>
<dbReference type="OrthoDB" id="8844617at2"/>
<dbReference type="STRING" id="1166073.SAMN05192530_110103"/>
<dbReference type="InterPro" id="IPR007157">
    <property type="entry name" value="PspA_VIPP1"/>
</dbReference>
<keyword evidence="5" id="KW-1185">Reference proteome</keyword>
<keyword evidence="2" id="KW-0175">Coiled coil</keyword>
<reference evidence="4 5" key="1">
    <citation type="submission" date="2016-10" db="EMBL/GenBank/DDBJ databases">
        <authorList>
            <person name="de Groot N.N."/>
        </authorList>
    </citation>
    <scope>NUCLEOTIDE SEQUENCE [LARGE SCALE GENOMIC DNA]</scope>
    <source>
        <strain evidence="5">L7-484,KACC 16230,DSM 25025</strain>
    </source>
</reference>
<evidence type="ECO:0000313" key="4">
    <source>
        <dbReference type="EMBL" id="SDO69328.1"/>
    </source>
</evidence>
<evidence type="ECO:0000256" key="1">
    <source>
        <dbReference type="ARBA" id="ARBA00043985"/>
    </source>
</evidence>
<accession>A0A1H0LM86</accession>
<proteinExistence type="inferred from homology"/>
<feature type="region of interest" description="Disordered" evidence="3">
    <location>
        <begin position="225"/>
        <end position="248"/>
    </location>
</feature>
<dbReference type="AlphaFoldDB" id="A0A1H0LM86"/>
<protein>
    <submittedName>
        <fullName evidence="4">Phage shock protein A</fullName>
    </submittedName>
</protein>
<name>A0A1H0LM86_9HYPH</name>
<gene>
    <name evidence="4" type="ORF">SAMN05192530_110103</name>
</gene>
<feature type="coiled-coil region" evidence="2">
    <location>
        <begin position="93"/>
        <end position="151"/>
    </location>
</feature>
<dbReference type="EMBL" id="FNIT01000010">
    <property type="protein sequence ID" value="SDO69328.1"/>
    <property type="molecule type" value="Genomic_DNA"/>
</dbReference>
<dbReference type="PANTHER" id="PTHR31088:SF9">
    <property type="entry name" value="PHAGE SHOCK PROTEIN A"/>
    <property type="match status" value="1"/>
</dbReference>
<dbReference type="RefSeq" id="WP_090676274.1">
    <property type="nucleotide sequence ID" value="NZ_FNIT01000010.1"/>
</dbReference>
<organism evidence="4 5">
    <name type="scientific">Aureimonas jatrophae</name>
    <dbReference type="NCBI Taxonomy" id="1166073"/>
    <lineage>
        <taxon>Bacteria</taxon>
        <taxon>Pseudomonadati</taxon>
        <taxon>Pseudomonadota</taxon>
        <taxon>Alphaproteobacteria</taxon>
        <taxon>Hyphomicrobiales</taxon>
        <taxon>Aurantimonadaceae</taxon>
        <taxon>Aureimonas</taxon>
    </lineage>
</organism>
<sequence length="248" mass="26463">MSVWGKLFSAVRGGINEAAESAADGQALRILDQEIRDAEGALRQARGDLAGIMATAKSLGRRVDEARLKDEKDLASARAAMAAGREDLARQLADRMSRNRADLARDEAELQRLQGSQAQMLRAVQDTETRIQTMRREVESVKANESLLKAQSAIASSHAGVNSRLGSAMESLERVKRRQEAVAGRLEAGAELQALQSGADLDRQLLEAGIGGNRSSSDDIFAEIARGDAPKSLPGGTGNPAIGYEPKS</sequence>
<comment type="similarity">
    <text evidence="1">Belongs to the PspA/Vipp/IM30 family.</text>
</comment>
<evidence type="ECO:0000256" key="2">
    <source>
        <dbReference type="SAM" id="Coils"/>
    </source>
</evidence>
<evidence type="ECO:0000313" key="5">
    <source>
        <dbReference type="Proteomes" id="UP000198793"/>
    </source>
</evidence>
<dbReference type="Proteomes" id="UP000198793">
    <property type="component" value="Unassembled WGS sequence"/>
</dbReference>
<dbReference type="PANTHER" id="PTHR31088">
    <property type="entry name" value="MEMBRANE-ASSOCIATED PROTEIN VIPP1, CHLOROPLASTIC"/>
    <property type="match status" value="1"/>
</dbReference>